<dbReference type="PANTHER" id="PTHR46795:SF3">
    <property type="entry name" value="ABC TRANSPORTER PERMEASE"/>
    <property type="match status" value="1"/>
</dbReference>
<proteinExistence type="predicted"/>
<keyword evidence="3" id="KW-1185">Reference proteome</keyword>
<feature type="transmembrane region" description="Helical" evidence="1">
    <location>
        <begin position="132"/>
        <end position="149"/>
    </location>
</feature>
<protein>
    <submittedName>
        <fullName evidence="2">Peptide ABC transporter permease</fullName>
    </submittedName>
</protein>
<sequence length="549" mass="63062">MLLMTVLIAWYANSYTLNYRSQQLRLFSVIGFSKREMSKMFFFEKILCLGLTLLLGTIGSLSFARLGYLVVARMLKITLKRGFGLSLQAFMIADLAVVLIFIFLFFLDLIWIQRHNPLTPAIVDQREPKTRWFMLIFGFWSIILGYYLAVTLKDPIDAIQYFFIAVMLVIVGTYFIFIAGSIFVLKFLRGRRSYYYRPQHFIRIGNLLTRMKQNGAGLASITILITMTLVTVISTVALFLGQNQMITAQSPVDLQYTVGNNQSDPTPIIYAAAQKSGVEIKTHDILKMTPILMDVIGLHHYDVHGVLLADFNRMAKTTEKLTPNEVIIVKEDGYEGSSLKIDNQEFRVKRVFRKFPNVKWQVGHDTIYLIFAMKEKTDETQHFLTLKGSDQKQLALFNNLPDGINVQSKAVTKDNIRIMMNGLLFIGILCGSAFVLITFLILYYKQLSEAFEDVLRYQTLLRVGLAQSEIKKNIVSQLRVLFYLPLATAMIHLLFALPFIQRVLSNWGLKSKLNFMLIGLGVLITFALMYRLMGKLTMKVYYRIIFKRR</sequence>
<evidence type="ECO:0000313" key="3">
    <source>
        <dbReference type="Proteomes" id="UP001321861"/>
    </source>
</evidence>
<gene>
    <name evidence="2" type="ORF">XA3_19430</name>
</gene>
<dbReference type="PANTHER" id="PTHR46795">
    <property type="entry name" value="ABC TRANSPORTER PERMEASE-RELATED-RELATED"/>
    <property type="match status" value="1"/>
</dbReference>
<keyword evidence="1" id="KW-0472">Membrane</keyword>
<reference evidence="2 3" key="1">
    <citation type="journal article" date="2023" name="Microbiol. Spectr.">
        <title>Symbiosis of Carpenter Bees with Uncharacterized Lactic Acid Bacteria Showing NAD Auxotrophy.</title>
        <authorList>
            <person name="Kawasaki S."/>
            <person name="Ozawa K."/>
            <person name="Mori T."/>
            <person name="Yamamoto A."/>
            <person name="Ito M."/>
            <person name="Ohkuma M."/>
            <person name="Sakamoto M."/>
            <person name="Matsutani M."/>
        </authorList>
    </citation>
    <scope>NUCLEOTIDE SEQUENCE [LARGE SCALE GENOMIC DNA]</scope>
    <source>
        <strain evidence="2 3">XA3</strain>
    </source>
</reference>
<feature type="transmembrane region" description="Helical" evidence="1">
    <location>
        <begin position="161"/>
        <end position="188"/>
    </location>
</feature>
<evidence type="ECO:0000313" key="2">
    <source>
        <dbReference type="EMBL" id="BDR59502.1"/>
    </source>
</evidence>
<keyword evidence="1" id="KW-1133">Transmembrane helix</keyword>
<dbReference type="AlphaFoldDB" id="A0AAU9DQN1"/>
<keyword evidence="1" id="KW-0812">Transmembrane</keyword>
<feature type="transmembrane region" description="Helical" evidence="1">
    <location>
        <begin position="422"/>
        <end position="444"/>
    </location>
</feature>
<name>A0AAU9DQN1_9LACO</name>
<feature type="transmembrane region" description="Helical" evidence="1">
    <location>
        <begin position="513"/>
        <end position="533"/>
    </location>
</feature>
<feature type="transmembrane region" description="Helical" evidence="1">
    <location>
        <begin position="88"/>
        <end position="111"/>
    </location>
</feature>
<evidence type="ECO:0000256" key="1">
    <source>
        <dbReference type="SAM" id="Phobius"/>
    </source>
</evidence>
<feature type="transmembrane region" description="Helical" evidence="1">
    <location>
        <begin position="480"/>
        <end position="501"/>
    </location>
</feature>
<dbReference type="EMBL" id="AP026802">
    <property type="protein sequence ID" value="BDR59502.1"/>
    <property type="molecule type" value="Genomic_DNA"/>
</dbReference>
<dbReference type="KEGG" id="xap:XA3_19430"/>
<dbReference type="InterPro" id="IPR052536">
    <property type="entry name" value="ABC-4_Integral_Memb_Prot"/>
</dbReference>
<dbReference type="Proteomes" id="UP001321861">
    <property type="component" value="Chromosome"/>
</dbReference>
<dbReference type="RefSeq" id="WP_317635293.1">
    <property type="nucleotide sequence ID" value="NZ_AP026802.1"/>
</dbReference>
<feature type="transmembrane region" description="Helical" evidence="1">
    <location>
        <begin position="216"/>
        <end position="240"/>
    </location>
</feature>
<accession>A0AAU9DQN1</accession>
<feature type="transmembrane region" description="Helical" evidence="1">
    <location>
        <begin position="46"/>
        <end position="68"/>
    </location>
</feature>
<organism evidence="2 3">
    <name type="scientific">Xylocopilactobacillus apicola</name>
    <dbReference type="NCBI Taxonomy" id="2932184"/>
    <lineage>
        <taxon>Bacteria</taxon>
        <taxon>Bacillati</taxon>
        <taxon>Bacillota</taxon>
        <taxon>Bacilli</taxon>
        <taxon>Lactobacillales</taxon>
        <taxon>Lactobacillaceae</taxon>
        <taxon>Xylocopilactobacillus</taxon>
    </lineage>
</organism>